<proteinExistence type="predicted"/>
<reference evidence="2" key="1">
    <citation type="journal article" date="2019" name="Int. J. Syst. Evol. Microbiol.">
        <title>The Global Catalogue of Microorganisms (GCM) 10K type strain sequencing project: providing services to taxonomists for standard genome sequencing and annotation.</title>
        <authorList>
            <consortium name="The Broad Institute Genomics Platform"/>
            <consortium name="The Broad Institute Genome Sequencing Center for Infectious Disease"/>
            <person name="Wu L."/>
            <person name="Ma J."/>
        </authorList>
    </citation>
    <scope>NUCLEOTIDE SEQUENCE [LARGE SCALE GENOMIC DNA]</scope>
    <source>
        <strain evidence="2">CGMCC 1.10992</strain>
    </source>
</reference>
<dbReference type="RefSeq" id="WP_345340601.1">
    <property type="nucleotide sequence ID" value="NZ_BAABLI010000015.1"/>
</dbReference>
<name>A0ABW4XPB7_9GAMM</name>
<dbReference type="EMBL" id="JBHUHT010000017">
    <property type="protein sequence ID" value="MFD2097440.1"/>
    <property type="molecule type" value="Genomic_DNA"/>
</dbReference>
<comment type="caution">
    <text evidence="1">The sequence shown here is derived from an EMBL/GenBank/DDBJ whole genome shotgun (WGS) entry which is preliminary data.</text>
</comment>
<accession>A0ABW4XPB7</accession>
<evidence type="ECO:0000313" key="1">
    <source>
        <dbReference type="EMBL" id="MFD2097440.1"/>
    </source>
</evidence>
<keyword evidence="2" id="KW-1185">Reference proteome</keyword>
<sequence>MSSNEDPVDLNNYNHIEKALKKGKEDTTHLDLITYFKEAIKKLEEHTHFNHDNKKLIKPTTFKFECAKSKLMEIISLPSSISDSELNKILEECWNSGKRSIESLAKCALSKINRRIKDLNMENKIKASAIKLKTTQRDFSKSRQRNKP</sequence>
<gene>
    <name evidence="1" type="ORF">ACFSJ3_15685</name>
</gene>
<organism evidence="1 2">
    <name type="scientific">Corallincola platygyrae</name>
    <dbReference type="NCBI Taxonomy" id="1193278"/>
    <lineage>
        <taxon>Bacteria</taxon>
        <taxon>Pseudomonadati</taxon>
        <taxon>Pseudomonadota</taxon>
        <taxon>Gammaproteobacteria</taxon>
        <taxon>Alteromonadales</taxon>
        <taxon>Psychromonadaceae</taxon>
        <taxon>Corallincola</taxon>
    </lineage>
</organism>
<evidence type="ECO:0000313" key="2">
    <source>
        <dbReference type="Proteomes" id="UP001597380"/>
    </source>
</evidence>
<protein>
    <submittedName>
        <fullName evidence="1">Uncharacterized protein</fullName>
    </submittedName>
</protein>
<dbReference type="Proteomes" id="UP001597380">
    <property type="component" value="Unassembled WGS sequence"/>
</dbReference>